<sequence>MSIKIFLNRSFLWICLLLLFTLVCVYYYITNPSKSNYFVPCLFKKITGMNCAGCGGQRAFHLLLHGEFLQALRYNFLIYFLPFFLYLLWVSIEIYIFKNRRFVSKFIFSNKSGIIVLATIIIYTVLRNIPYEPFIYLSPPK</sequence>
<dbReference type="AlphaFoldDB" id="A0A0X3AQJ6"/>
<evidence type="ECO:0000313" key="2">
    <source>
        <dbReference type="EMBL" id="CVK16680.1"/>
    </source>
</evidence>
<keyword evidence="1" id="KW-0472">Membrane</keyword>
<dbReference type="RefSeq" id="WP_073961243.1">
    <property type="nucleotide sequence ID" value="NZ_FCOR01000009.1"/>
</dbReference>
<evidence type="ECO:0000256" key="1">
    <source>
        <dbReference type="SAM" id="Phobius"/>
    </source>
</evidence>
<accession>A0A0X3AQJ6</accession>
<feature type="transmembrane region" description="Helical" evidence="1">
    <location>
        <begin position="76"/>
        <end position="96"/>
    </location>
</feature>
<dbReference type="OrthoDB" id="9815897at2"/>
<feature type="transmembrane region" description="Helical" evidence="1">
    <location>
        <begin position="12"/>
        <end position="29"/>
    </location>
</feature>
<reference evidence="2 3" key="1">
    <citation type="submission" date="2016-01" db="EMBL/GenBank/DDBJ databases">
        <authorList>
            <person name="McClelland M."/>
            <person name="Jain A."/>
            <person name="Saraogi P."/>
            <person name="Mendelson R."/>
            <person name="Westerman R."/>
            <person name="SanMiguel P."/>
            <person name="Csonka L."/>
        </authorList>
    </citation>
    <scope>NUCLEOTIDE SEQUENCE [LARGE SCALE GENOMIC DNA]</scope>
    <source>
        <strain evidence="2 3">R-53146</strain>
    </source>
</reference>
<dbReference type="Pfam" id="PF10825">
    <property type="entry name" value="DUF2752"/>
    <property type="match status" value="1"/>
</dbReference>
<dbReference type="EMBL" id="FCOR01000009">
    <property type="protein sequence ID" value="CVK16680.1"/>
    <property type="molecule type" value="Genomic_DNA"/>
</dbReference>
<keyword evidence="1" id="KW-1133">Transmembrane helix</keyword>
<dbReference type="InterPro" id="IPR021215">
    <property type="entry name" value="DUF2752"/>
</dbReference>
<evidence type="ECO:0008006" key="4">
    <source>
        <dbReference type="Google" id="ProtNLM"/>
    </source>
</evidence>
<dbReference type="STRING" id="1586267.GCA_001418685_01543"/>
<keyword evidence="1" id="KW-0812">Transmembrane</keyword>
<evidence type="ECO:0000313" key="3">
    <source>
        <dbReference type="Proteomes" id="UP000182761"/>
    </source>
</evidence>
<proteinExistence type="predicted"/>
<organism evidence="2 3">
    <name type="scientific">Apibacter mensalis</name>
    <dbReference type="NCBI Taxonomy" id="1586267"/>
    <lineage>
        <taxon>Bacteria</taxon>
        <taxon>Pseudomonadati</taxon>
        <taxon>Bacteroidota</taxon>
        <taxon>Flavobacteriia</taxon>
        <taxon>Flavobacteriales</taxon>
        <taxon>Weeksellaceae</taxon>
        <taxon>Apibacter</taxon>
    </lineage>
</organism>
<protein>
    <recommendedName>
        <fullName evidence="4">DUF2752 domain-containing protein</fullName>
    </recommendedName>
</protein>
<dbReference type="Proteomes" id="UP000182761">
    <property type="component" value="Unassembled WGS sequence"/>
</dbReference>
<gene>
    <name evidence="2" type="ORF">Ga0061079_10970</name>
</gene>
<feature type="transmembrane region" description="Helical" evidence="1">
    <location>
        <begin position="108"/>
        <end position="126"/>
    </location>
</feature>
<name>A0A0X3AQJ6_9FLAO</name>
<keyword evidence="3" id="KW-1185">Reference proteome</keyword>